<proteinExistence type="predicted"/>
<accession>A0A1J1IFG4</accession>
<gene>
    <name evidence="1" type="ORF">CLUMA_CG012318</name>
</gene>
<dbReference type="EMBL" id="CVRI01000048">
    <property type="protein sequence ID" value="CRK98955.1"/>
    <property type="molecule type" value="Genomic_DNA"/>
</dbReference>
<dbReference type="Proteomes" id="UP000183832">
    <property type="component" value="Unassembled WGS sequence"/>
</dbReference>
<reference evidence="1 2" key="1">
    <citation type="submission" date="2015-04" db="EMBL/GenBank/DDBJ databases">
        <authorList>
            <person name="Syromyatnikov M.Y."/>
            <person name="Popov V.N."/>
        </authorList>
    </citation>
    <scope>NUCLEOTIDE SEQUENCE [LARGE SCALE GENOMIC DNA]</scope>
</reference>
<sequence>MYKQQVLGCCELHMFKGHLFLKLFPLVNEALTTKSRENSELQVQLSEINLRFNAEFQVNNSRIRRIL</sequence>
<organism evidence="1 2">
    <name type="scientific">Clunio marinus</name>
    <dbReference type="NCBI Taxonomy" id="568069"/>
    <lineage>
        <taxon>Eukaryota</taxon>
        <taxon>Metazoa</taxon>
        <taxon>Ecdysozoa</taxon>
        <taxon>Arthropoda</taxon>
        <taxon>Hexapoda</taxon>
        <taxon>Insecta</taxon>
        <taxon>Pterygota</taxon>
        <taxon>Neoptera</taxon>
        <taxon>Endopterygota</taxon>
        <taxon>Diptera</taxon>
        <taxon>Nematocera</taxon>
        <taxon>Chironomoidea</taxon>
        <taxon>Chironomidae</taxon>
        <taxon>Clunio</taxon>
    </lineage>
</organism>
<evidence type="ECO:0000313" key="1">
    <source>
        <dbReference type="EMBL" id="CRK98955.1"/>
    </source>
</evidence>
<evidence type="ECO:0000313" key="2">
    <source>
        <dbReference type="Proteomes" id="UP000183832"/>
    </source>
</evidence>
<dbReference type="OrthoDB" id="6627676at2759"/>
<protein>
    <submittedName>
        <fullName evidence="1">CLUMA_CG012318, isoform A</fullName>
    </submittedName>
</protein>
<name>A0A1J1IFG4_9DIPT</name>
<dbReference type="AlphaFoldDB" id="A0A1J1IFG4"/>
<keyword evidence="2" id="KW-1185">Reference proteome</keyword>